<dbReference type="AlphaFoldDB" id="A0A559M8V6"/>
<dbReference type="SUPFAM" id="SSF53335">
    <property type="entry name" value="S-adenosyl-L-methionine-dependent methyltransferases"/>
    <property type="match status" value="1"/>
</dbReference>
<name>A0A559M8V6_9HELO</name>
<evidence type="ECO:0000313" key="1">
    <source>
        <dbReference type="EMBL" id="TVY89392.1"/>
    </source>
</evidence>
<dbReference type="Gene3D" id="3.40.50.150">
    <property type="entry name" value="Vaccinia Virus protein VP39"/>
    <property type="match status" value="1"/>
</dbReference>
<accession>A0A559M8V6</accession>
<organism evidence="1 2">
    <name type="scientific">Lachnellula willkommii</name>
    <dbReference type="NCBI Taxonomy" id="215461"/>
    <lineage>
        <taxon>Eukaryota</taxon>
        <taxon>Fungi</taxon>
        <taxon>Dikarya</taxon>
        <taxon>Ascomycota</taxon>
        <taxon>Pezizomycotina</taxon>
        <taxon>Leotiomycetes</taxon>
        <taxon>Helotiales</taxon>
        <taxon>Lachnaceae</taxon>
        <taxon>Lachnellula</taxon>
    </lineage>
</organism>
<dbReference type="PANTHER" id="PTHR14614:SF156">
    <property type="entry name" value="PROTEIN-LYSINE N-METHYLTRANSFERASE EFM2"/>
    <property type="match status" value="1"/>
</dbReference>
<proteinExistence type="predicted"/>
<comment type="caution">
    <text evidence="1">The sequence shown here is derived from an EMBL/GenBank/DDBJ whole genome shotgun (WGS) entry which is preliminary data.</text>
</comment>
<keyword evidence="1" id="KW-0808">Transferase</keyword>
<dbReference type="EMBL" id="QGML01001272">
    <property type="protein sequence ID" value="TVY89392.1"/>
    <property type="molecule type" value="Genomic_DNA"/>
</dbReference>
<gene>
    <name evidence="1" type="primary">EFM2</name>
    <name evidence="1" type="ORF">LAWI1_G006469</name>
</gene>
<dbReference type="Pfam" id="PF10294">
    <property type="entry name" value="Methyltransf_16"/>
    <property type="match status" value="1"/>
</dbReference>
<evidence type="ECO:0000313" key="2">
    <source>
        <dbReference type="Proteomes" id="UP000315522"/>
    </source>
</evidence>
<keyword evidence="1" id="KW-0489">Methyltransferase</keyword>
<reference evidence="1 2" key="1">
    <citation type="submission" date="2018-05" db="EMBL/GenBank/DDBJ databases">
        <title>Genome sequencing and assembly of the regulated plant pathogen Lachnellula willkommii and related sister species for the development of diagnostic species identification markers.</title>
        <authorList>
            <person name="Giroux E."/>
            <person name="Bilodeau G."/>
        </authorList>
    </citation>
    <scope>NUCLEOTIDE SEQUENCE [LARGE SCALE GENOMIC DNA]</scope>
    <source>
        <strain evidence="1 2">CBS 172.35</strain>
    </source>
</reference>
<sequence length="345" mass="38182">MGSQGINALDFPRLRDEPSFDEMLGLLSALELKPSSWSNHSSTALEDTPGLSGYLTSILKNSFGWLDDSVDPDGEKKEMLWNLASKRISERCGRTAMGEISRTWDLPASTTHPALSIQIREPPLVGDALGFKTWGTAWAIAQKLDEFGQTHFQHLLGSRNIFTTASGDIIQQMKTRVLELGAGTGLLGLAAGALWRTNVVMTDLPLFQDNLSHNIHKNSRLLEERGAIVSCDILDWTDGENGLMKCWNKEFELVIASDPLYDESHPQMVATMIKRYLKNDVSSRAMVAVPLRDEKTKGFAINLRGVMDGYGFSLLSEGTVVCRDDWASNGEEVRSWFGIWGFAPA</sequence>
<keyword evidence="2" id="KW-1185">Reference proteome</keyword>
<dbReference type="GO" id="GO:0005829">
    <property type="term" value="C:cytosol"/>
    <property type="evidence" value="ECO:0007669"/>
    <property type="project" value="TreeGrafter"/>
</dbReference>
<dbReference type="GO" id="GO:0032259">
    <property type="term" value="P:methylation"/>
    <property type="evidence" value="ECO:0007669"/>
    <property type="project" value="UniProtKB-KW"/>
</dbReference>
<dbReference type="InterPro" id="IPR019410">
    <property type="entry name" value="Methyltransf_16"/>
</dbReference>
<dbReference type="InterPro" id="IPR029063">
    <property type="entry name" value="SAM-dependent_MTases_sf"/>
</dbReference>
<protein>
    <submittedName>
        <fullName evidence="1">Protein-lysine N-methyltransferase</fullName>
    </submittedName>
</protein>
<dbReference type="Proteomes" id="UP000315522">
    <property type="component" value="Unassembled WGS sequence"/>
</dbReference>
<dbReference type="PANTHER" id="PTHR14614">
    <property type="entry name" value="HEPATOCELLULAR CARCINOMA-ASSOCIATED ANTIGEN"/>
    <property type="match status" value="1"/>
</dbReference>
<dbReference type="GO" id="GO:0008757">
    <property type="term" value="F:S-adenosylmethionine-dependent methyltransferase activity"/>
    <property type="evidence" value="ECO:0007669"/>
    <property type="project" value="UniProtKB-ARBA"/>
</dbReference>